<dbReference type="NCBIfam" id="TIGR00696">
    <property type="entry name" value="wecG_tagA_cpsF"/>
    <property type="match status" value="1"/>
</dbReference>
<gene>
    <name evidence="3" type="ORF">ACFSKL_13400</name>
</gene>
<evidence type="ECO:0000256" key="1">
    <source>
        <dbReference type="ARBA" id="ARBA00022676"/>
    </source>
</evidence>
<dbReference type="PANTHER" id="PTHR34136:SF1">
    <property type="entry name" value="UDP-N-ACETYL-D-MANNOSAMINURONIC ACID TRANSFERASE"/>
    <property type="match status" value="1"/>
</dbReference>
<keyword evidence="2" id="KW-0808">Transferase</keyword>
<keyword evidence="1" id="KW-0328">Glycosyltransferase</keyword>
<dbReference type="PANTHER" id="PTHR34136">
    <property type="match status" value="1"/>
</dbReference>
<dbReference type="Pfam" id="PF03808">
    <property type="entry name" value="Glyco_tran_WecG"/>
    <property type="match status" value="1"/>
</dbReference>
<comment type="caution">
    <text evidence="3">The sequence shown here is derived from an EMBL/GenBank/DDBJ whole genome shotgun (WGS) entry which is preliminary data.</text>
</comment>
<dbReference type="EMBL" id="JBHUHR010000038">
    <property type="protein sequence ID" value="MFD2035793.1"/>
    <property type="molecule type" value="Genomic_DNA"/>
</dbReference>
<reference evidence="4" key="1">
    <citation type="journal article" date="2019" name="Int. J. Syst. Evol. Microbiol.">
        <title>The Global Catalogue of Microorganisms (GCM) 10K type strain sequencing project: providing services to taxonomists for standard genome sequencing and annotation.</title>
        <authorList>
            <consortium name="The Broad Institute Genomics Platform"/>
            <consortium name="The Broad Institute Genome Sequencing Center for Infectious Disease"/>
            <person name="Wu L."/>
            <person name="Ma J."/>
        </authorList>
    </citation>
    <scope>NUCLEOTIDE SEQUENCE [LARGE SCALE GENOMIC DNA]</scope>
    <source>
        <strain evidence="4">CGMCC 1.15180</strain>
    </source>
</reference>
<dbReference type="Proteomes" id="UP001597361">
    <property type="component" value="Unassembled WGS sequence"/>
</dbReference>
<dbReference type="RefSeq" id="WP_376886734.1">
    <property type="nucleotide sequence ID" value="NZ_JBHUHR010000038.1"/>
</dbReference>
<sequence>MMVITEKTEKTCNILGYKVFNGKLEDISFDQKLIINTINPHSYNTARKDKVFKSALSNSDILLPDGIGIVLAGKLLQNIQMERITGSDLFQSILERSKEKPCRCFFLGSSEETLSLIERRLSKEYPNITFEAYSPPFKDEFSPEDNSGMIDRINSFNPDFLFVGMTAPKQEKWVYNNHDKINPSVICSIGAVFDFYAGTTQRAPKVYMKFGLEWFHRAMSSKRLFKRYLIATPLFILNMMSELFSDKNHKGVINNTLHDELT</sequence>
<dbReference type="InterPro" id="IPR004629">
    <property type="entry name" value="WecG_TagA_CpsF"/>
</dbReference>
<dbReference type="CDD" id="cd06533">
    <property type="entry name" value="Glyco_transf_WecG_TagA"/>
    <property type="match status" value="1"/>
</dbReference>
<evidence type="ECO:0000256" key="2">
    <source>
        <dbReference type="ARBA" id="ARBA00022679"/>
    </source>
</evidence>
<keyword evidence="4" id="KW-1185">Reference proteome</keyword>
<protein>
    <submittedName>
        <fullName evidence="3">WecB/TagA/CpsF family glycosyltransferase</fullName>
    </submittedName>
</protein>
<organism evidence="3 4">
    <name type="scientific">Belliella marina</name>
    <dbReference type="NCBI Taxonomy" id="1644146"/>
    <lineage>
        <taxon>Bacteria</taxon>
        <taxon>Pseudomonadati</taxon>
        <taxon>Bacteroidota</taxon>
        <taxon>Cytophagia</taxon>
        <taxon>Cytophagales</taxon>
        <taxon>Cyclobacteriaceae</taxon>
        <taxon>Belliella</taxon>
    </lineage>
</organism>
<evidence type="ECO:0000313" key="3">
    <source>
        <dbReference type="EMBL" id="MFD2035793.1"/>
    </source>
</evidence>
<name>A0ABW4VM30_9BACT</name>
<proteinExistence type="predicted"/>
<evidence type="ECO:0000313" key="4">
    <source>
        <dbReference type="Proteomes" id="UP001597361"/>
    </source>
</evidence>
<accession>A0ABW4VM30</accession>